<protein>
    <recommendedName>
        <fullName evidence="2">BTB domain-containing protein</fullName>
    </recommendedName>
</protein>
<feature type="region of interest" description="Disordered" evidence="1">
    <location>
        <begin position="1"/>
        <end position="27"/>
    </location>
</feature>
<evidence type="ECO:0000256" key="1">
    <source>
        <dbReference type="SAM" id="MobiDB-lite"/>
    </source>
</evidence>
<dbReference type="AlphaFoldDB" id="A0AAW0DZ07"/>
<dbReference type="Proteomes" id="UP001362999">
    <property type="component" value="Unassembled WGS sequence"/>
</dbReference>
<dbReference type="EMBL" id="JAWWNJ010000004">
    <property type="protein sequence ID" value="KAK7057225.1"/>
    <property type="molecule type" value="Genomic_DNA"/>
</dbReference>
<reference evidence="3 4" key="1">
    <citation type="journal article" date="2024" name="J Genomics">
        <title>Draft genome sequencing and assembly of Favolaschia claudopus CIRM-BRFM 2984 isolated from oak limbs.</title>
        <authorList>
            <person name="Navarro D."/>
            <person name="Drula E."/>
            <person name="Chaduli D."/>
            <person name="Cazenave R."/>
            <person name="Ahrendt S."/>
            <person name="Wang J."/>
            <person name="Lipzen A."/>
            <person name="Daum C."/>
            <person name="Barry K."/>
            <person name="Grigoriev I.V."/>
            <person name="Favel A."/>
            <person name="Rosso M.N."/>
            <person name="Martin F."/>
        </authorList>
    </citation>
    <scope>NUCLEOTIDE SEQUENCE [LARGE SCALE GENOMIC DNA]</scope>
    <source>
        <strain evidence="3 4">CIRM-BRFM 2984</strain>
    </source>
</reference>
<dbReference type="InterPro" id="IPR011333">
    <property type="entry name" value="SKP1/BTB/POZ_sf"/>
</dbReference>
<feature type="domain" description="BTB" evidence="2">
    <location>
        <begin position="37"/>
        <end position="138"/>
    </location>
</feature>
<organism evidence="3 4">
    <name type="scientific">Favolaschia claudopus</name>
    <dbReference type="NCBI Taxonomy" id="2862362"/>
    <lineage>
        <taxon>Eukaryota</taxon>
        <taxon>Fungi</taxon>
        <taxon>Dikarya</taxon>
        <taxon>Basidiomycota</taxon>
        <taxon>Agaricomycotina</taxon>
        <taxon>Agaricomycetes</taxon>
        <taxon>Agaricomycetidae</taxon>
        <taxon>Agaricales</taxon>
        <taxon>Marasmiineae</taxon>
        <taxon>Mycenaceae</taxon>
        <taxon>Favolaschia</taxon>
    </lineage>
</organism>
<dbReference type="SUPFAM" id="SSF54695">
    <property type="entry name" value="POZ domain"/>
    <property type="match status" value="1"/>
</dbReference>
<gene>
    <name evidence="3" type="ORF">R3P38DRAFT_1167205</name>
</gene>
<sequence length="350" mass="39415">MDDFSTNRHNEIQQSIQTNPTGVPARHPDLSFSDGNIAILAGSVYFLVHKGLLCRHSVPLQQATKALEPARAKQLEGRPILHADCTPEAMYHFLSALYDGILDVKIDPHNFSAIDAILRLATNYQVKHIRASLLRELQRMQWPARLSQWEVREAEATDANGQYDARLHYAHPILMINLARAIQAPELLPSAFYDLSRCPVSETTAGYTDFESIVHHLSQEDLMNLLKGREHASRFLSTFVVNELEGRAPSANCGHGGNEDVGQRRTCQAAFESITFEILRDVNGITHRNSDPLFAIVDAELMQTRDDAHSVLRACEYCRTEFGVAVDHAREEFWSKLPSWFGVDLEDGVW</sequence>
<comment type="caution">
    <text evidence="3">The sequence shown here is derived from an EMBL/GenBank/DDBJ whole genome shotgun (WGS) entry which is preliminary data.</text>
</comment>
<evidence type="ECO:0000259" key="2">
    <source>
        <dbReference type="Pfam" id="PF00651"/>
    </source>
</evidence>
<evidence type="ECO:0000313" key="4">
    <source>
        <dbReference type="Proteomes" id="UP001362999"/>
    </source>
</evidence>
<name>A0AAW0DZ07_9AGAR</name>
<dbReference type="Pfam" id="PF00651">
    <property type="entry name" value="BTB"/>
    <property type="match status" value="1"/>
</dbReference>
<accession>A0AAW0DZ07</accession>
<feature type="compositionally biased region" description="Basic and acidic residues" evidence="1">
    <location>
        <begin position="1"/>
        <end position="11"/>
    </location>
</feature>
<evidence type="ECO:0000313" key="3">
    <source>
        <dbReference type="EMBL" id="KAK7057225.1"/>
    </source>
</evidence>
<proteinExistence type="predicted"/>
<keyword evidence="4" id="KW-1185">Reference proteome</keyword>
<dbReference type="InterPro" id="IPR000210">
    <property type="entry name" value="BTB/POZ_dom"/>
</dbReference>
<dbReference type="Gene3D" id="3.30.710.10">
    <property type="entry name" value="Potassium Channel Kv1.1, Chain A"/>
    <property type="match status" value="1"/>
</dbReference>
<feature type="compositionally biased region" description="Polar residues" evidence="1">
    <location>
        <begin position="12"/>
        <end position="21"/>
    </location>
</feature>